<dbReference type="CDD" id="cd23422">
    <property type="entry name" value="beta-trefoil_Ricin_MPL_CNL"/>
    <property type="match status" value="1"/>
</dbReference>
<sequence>MPLEKGARYIITNVKGGTAIDLDGTNNRDIIGYPKHGGPNQQWELVSVDNHNDWYLKNVRSGTYIGFEGQHFDGTKLISKSEPFTWRILPDEKDCSVYRVFVPWTNMNLDLSNHGDSKPCTPISLWGKWEGTNQTWRFEKGMGAHLICERIGAD</sequence>
<reference evidence="2" key="1">
    <citation type="submission" date="2022-07" db="EMBL/GenBank/DDBJ databases">
        <title>Genome Sequence of Agrocybe chaxingu.</title>
        <authorList>
            <person name="Buettner E."/>
        </authorList>
    </citation>
    <scope>NUCLEOTIDE SEQUENCE</scope>
    <source>
        <strain evidence="2">MP-N11</strain>
    </source>
</reference>
<evidence type="ECO:0000259" key="1">
    <source>
        <dbReference type="Pfam" id="PF14200"/>
    </source>
</evidence>
<dbReference type="InterPro" id="IPR035992">
    <property type="entry name" value="Ricin_B-like_lectins"/>
</dbReference>
<dbReference type="OrthoDB" id="2131701at2759"/>
<proteinExistence type="predicted"/>
<dbReference type="EMBL" id="JANKHO010001020">
    <property type="protein sequence ID" value="KAJ3504356.1"/>
    <property type="molecule type" value="Genomic_DNA"/>
</dbReference>
<evidence type="ECO:0000313" key="3">
    <source>
        <dbReference type="Proteomes" id="UP001148786"/>
    </source>
</evidence>
<dbReference type="Pfam" id="PF14200">
    <property type="entry name" value="RicinB_lectin_2"/>
    <property type="match status" value="1"/>
</dbReference>
<gene>
    <name evidence="2" type="ORF">NLJ89_g7974</name>
</gene>
<dbReference type="SUPFAM" id="SSF50370">
    <property type="entry name" value="Ricin B-like lectins"/>
    <property type="match status" value="1"/>
</dbReference>
<keyword evidence="3" id="KW-1185">Reference proteome</keyword>
<feature type="domain" description="Ricin B lectin" evidence="1">
    <location>
        <begin position="39"/>
        <end position="126"/>
    </location>
</feature>
<dbReference type="Proteomes" id="UP001148786">
    <property type="component" value="Unassembled WGS sequence"/>
</dbReference>
<protein>
    <recommendedName>
        <fullName evidence="1">Ricin B lectin domain-containing protein</fullName>
    </recommendedName>
</protein>
<evidence type="ECO:0000313" key="2">
    <source>
        <dbReference type="EMBL" id="KAJ3504356.1"/>
    </source>
</evidence>
<comment type="caution">
    <text evidence="2">The sequence shown here is derived from an EMBL/GenBank/DDBJ whole genome shotgun (WGS) entry which is preliminary data.</text>
</comment>
<name>A0A9W8MSK8_9AGAR</name>
<dbReference type="Gene3D" id="2.80.10.50">
    <property type="match status" value="1"/>
</dbReference>
<organism evidence="2 3">
    <name type="scientific">Agrocybe chaxingu</name>
    <dbReference type="NCBI Taxonomy" id="84603"/>
    <lineage>
        <taxon>Eukaryota</taxon>
        <taxon>Fungi</taxon>
        <taxon>Dikarya</taxon>
        <taxon>Basidiomycota</taxon>
        <taxon>Agaricomycotina</taxon>
        <taxon>Agaricomycetes</taxon>
        <taxon>Agaricomycetidae</taxon>
        <taxon>Agaricales</taxon>
        <taxon>Agaricineae</taxon>
        <taxon>Strophariaceae</taxon>
        <taxon>Agrocybe</taxon>
    </lineage>
</organism>
<dbReference type="AlphaFoldDB" id="A0A9W8MSK8"/>
<dbReference type="InterPro" id="IPR000772">
    <property type="entry name" value="Ricin_B_lectin"/>
</dbReference>
<accession>A0A9W8MSK8</accession>